<dbReference type="EMBL" id="UINC01029516">
    <property type="protein sequence ID" value="SVB12374.1"/>
    <property type="molecule type" value="Genomic_DNA"/>
</dbReference>
<accession>A0A382BFF0</accession>
<reference evidence="1" key="1">
    <citation type="submission" date="2018-05" db="EMBL/GenBank/DDBJ databases">
        <authorList>
            <person name="Lanie J.A."/>
            <person name="Ng W.-L."/>
            <person name="Kazmierczak K.M."/>
            <person name="Andrzejewski T.M."/>
            <person name="Davidsen T.M."/>
            <person name="Wayne K.J."/>
            <person name="Tettelin H."/>
            <person name="Glass J.I."/>
            <person name="Rusch D."/>
            <person name="Podicherti R."/>
            <person name="Tsui H.-C.T."/>
            <person name="Winkler M.E."/>
        </authorList>
    </citation>
    <scope>NUCLEOTIDE SEQUENCE</scope>
</reference>
<feature type="non-terminal residue" evidence="1">
    <location>
        <position position="55"/>
    </location>
</feature>
<feature type="non-terminal residue" evidence="1">
    <location>
        <position position="1"/>
    </location>
</feature>
<name>A0A382BFF0_9ZZZZ</name>
<evidence type="ECO:0000313" key="1">
    <source>
        <dbReference type="EMBL" id="SVB12374.1"/>
    </source>
</evidence>
<proteinExistence type="predicted"/>
<protein>
    <submittedName>
        <fullName evidence="1">Uncharacterized protein</fullName>
    </submittedName>
</protein>
<gene>
    <name evidence="1" type="ORF">METZ01_LOCUS165228</name>
</gene>
<organism evidence="1">
    <name type="scientific">marine metagenome</name>
    <dbReference type="NCBI Taxonomy" id="408172"/>
    <lineage>
        <taxon>unclassified sequences</taxon>
        <taxon>metagenomes</taxon>
        <taxon>ecological metagenomes</taxon>
    </lineage>
</organism>
<sequence length="55" mass="6440">CILNVLNYMLLLLSRKKRCKKSSIFSFNWSSIHDGNIFSIYFFVKSSSTKIFSIL</sequence>
<dbReference type="AlphaFoldDB" id="A0A382BFF0"/>